<name>A0A857FWD1_KOMXY</name>
<gene>
    <name evidence="11" type="ORF">FMA36_07200</name>
</gene>
<feature type="domain" description="Cytochrome c" evidence="10">
    <location>
        <begin position="35"/>
        <end position="114"/>
    </location>
</feature>
<feature type="chain" id="PRO_5032662294" evidence="9">
    <location>
        <begin position="29"/>
        <end position="139"/>
    </location>
</feature>
<dbReference type="Proteomes" id="UP000464674">
    <property type="component" value="Chromosome"/>
</dbReference>
<evidence type="ECO:0000313" key="11">
    <source>
        <dbReference type="EMBL" id="QHC37094.1"/>
    </source>
</evidence>
<evidence type="ECO:0000256" key="9">
    <source>
        <dbReference type="SAM" id="SignalP"/>
    </source>
</evidence>
<accession>A0A857FWD1</accession>
<dbReference type="AlphaFoldDB" id="A0A857FWD1"/>
<evidence type="ECO:0000256" key="3">
    <source>
        <dbReference type="ARBA" id="ARBA00022617"/>
    </source>
</evidence>
<protein>
    <submittedName>
        <fullName evidence="11">Cytochrome c</fullName>
    </submittedName>
</protein>
<dbReference type="EMBL" id="CP041348">
    <property type="protein sequence ID" value="QHC37094.1"/>
    <property type="molecule type" value="Genomic_DNA"/>
</dbReference>
<evidence type="ECO:0000256" key="1">
    <source>
        <dbReference type="ARBA" id="ARBA00001926"/>
    </source>
</evidence>
<keyword evidence="3 8" id="KW-0349">Heme</keyword>
<evidence type="ECO:0000256" key="2">
    <source>
        <dbReference type="ARBA" id="ARBA00022448"/>
    </source>
</evidence>
<keyword evidence="9" id="KW-0732">Signal</keyword>
<dbReference type="PANTHER" id="PTHR35008">
    <property type="entry name" value="BLL4482 PROTEIN-RELATED"/>
    <property type="match status" value="1"/>
</dbReference>
<dbReference type="GO" id="GO:0020037">
    <property type="term" value="F:heme binding"/>
    <property type="evidence" value="ECO:0007669"/>
    <property type="project" value="InterPro"/>
</dbReference>
<evidence type="ECO:0000256" key="4">
    <source>
        <dbReference type="ARBA" id="ARBA00022660"/>
    </source>
</evidence>
<keyword evidence="7 8" id="KW-0408">Iron</keyword>
<dbReference type="InterPro" id="IPR009056">
    <property type="entry name" value="Cyt_c-like_dom"/>
</dbReference>
<comment type="cofactor">
    <cofactor evidence="1">
        <name>heme c</name>
        <dbReference type="ChEBI" id="CHEBI:61717"/>
    </cofactor>
</comment>
<keyword evidence="4" id="KW-0679">Respiratory chain</keyword>
<dbReference type="SUPFAM" id="SSF46626">
    <property type="entry name" value="Cytochrome c"/>
    <property type="match status" value="1"/>
</dbReference>
<organism evidence="11 12">
    <name type="scientific">Komagataeibacter xylinus</name>
    <name type="common">Gluconacetobacter xylinus</name>
    <dbReference type="NCBI Taxonomy" id="28448"/>
    <lineage>
        <taxon>Bacteria</taxon>
        <taxon>Pseudomonadati</taxon>
        <taxon>Pseudomonadota</taxon>
        <taxon>Alphaproteobacteria</taxon>
        <taxon>Acetobacterales</taxon>
        <taxon>Acetobacteraceae</taxon>
        <taxon>Komagataeibacter</taxon>
    </lineage>
</organism>
<evidence type="ECO:0000256" key="5">
    <source>
        <dbReference type="ARBA" id="ARBA00022723"/>
    </source>
</evidence>
<evidence type="ECO:0000256" key="6">
    <source>
        <dbReference type="ARBA" id="ARBA00022982"/>
    </source>
</evidence>
<dbReference type="Gene3D" id="1.10.760.10">
    <property type="entry name" value="Cytochrome c-like domain"/>
    <property type="match status" value="1"/>
</dbReference>
<evidence type="ECO:0000259" key="10">
    <source>
        <dbReference type="PROSITE" id="PS51007"/>
    </source>
</evidence>
<keyword evidence="5 8" id="KW-0479">Metal-binding</keyword>
<evidence type="ECO:0000256" key="7">
    <source>
        <dbReference type="ARBA" id="ARBA00023004"/>
    </source>
</evidence>
<dbReference type="InterPro" id="IPR008168">
    <property type="entry name" value="Cyt_C_IC"/>
</dbReference>
<dbReference type="PANTHER" id="PTHR35008:SF9">
    <property type="entry name" value="CYTOCHROME C DOMAIN-CONTAINING PROTEIN"/>
    <property type="match status" value="1"/>
</dbReference>
<keyword evidence="2" id="KW-0813">Transport</keyword>
<keyword evidence="6" id="KW-0249">Electron transport</keyword>
<dbReference type="PROSITE" id="PS51007">
    <property type="entry name" value="CYTC"/>
    <property type="match status" value="1"/>
</dbReference>
<proteinExistence type="predicted"/>
<reference evidence="11 12" key="1">
    <citation type="journal article" date="2020" name="Carbohydr. Polym.">
        <title>Characterization and optimization of production of bacterial cellulose from strain CGMCC 17276 based on whole-genome analysis.</title>
        <authorList>
            <person name="Lu T."/>
            <person name="Gao H."/>
            <person name="Liao B."/>
            <person name="Wu J."/>
            <person name="Zhang W."/>
            <person name="Huang J."/>
            <person name="Liu M."/>
            <person name="Huang J."/>
            <person name="Chang Z."/>
            <person name="Jin M."/>
            <person name="Yi Z."/>
            <person name="Jiang D."/>
        </authorList>
    </citation>
    <scope>NUCLEOTIDE SEQUENCE [LARGE SCALE GENOMIC DNA]</scope>
    <source>
        <strain evidence="11 12">CGMCC 17276</strain>
    </source>
</reference>
<dbReference type="OrthoDB" id="5523448at2"/>
<dbReference type="Pfam" id="PF13442">
    <property type="entry name" value="Cytochrome_CBB3"/>
    <property type="match status" value="1"/>
</dbReference>
<dbReference type="PRINTS" id="PR00605">
    <property type="entry name" value="CYTCHROMECIC"/>
</dbReference>
<evidence type="ECO:0000313" key="12">
    <source>
        <dbReference type="Proteomes" id="UP000464674"/>
    </source>
</evidence>
<dbReference type="GO" id="GO:0009055">
    <property type="term" value="F:electron transfer activity"/>
    <property type="evidence" value="ECO:0007669"/>
    <property type="project" value="InterPro"/>
</dbReference>
<sequence>MGMHTIKAWAVAASVALSVGGVPSLCLAADAADPAQLTTGQQVYAHICQACHMADGRGGVGAGTIPALASNPHLAVAAYPATVVMNGKGAMPWFNGVLSPAQIADVVNYVRAHFGNHYTDALTPQTVGSMAGPLKVDDH</sequence>
<evidence type="ECO:0000256" key="8">
    <source>
        <dbReference type="PROSITE-ProRule" id="PRU00433"/>
    </source>
</evidence>
<feature type="signal peptide" evidence="9">
    <location>
        <begin position="1"/>
        <end position="28"/>
    </location>
</feature>
<dbReference type="InterPro" id="IPR036909">
    <property type="entry name" value="Cyt_c-like_dom_sf"/>
</dbReference>
<dbReference type="InterPro" id="IPR051459">
    <property type="entry name" value="Cytochrome_c-type_DH"/>
</dbReference>
<dbReference type="GO" id="GO:0005506">
    <property type="term" value="F:iron ion binding"/>
    <property type="evidence" value="ECO:0007669"/>
    <property type="project" value="InterPro"/>
</dbReference>